<feature type="compositionally biased region" description="Polar residues" evidence="1">
    <location>
        <begin position="45"/>
        <end position="69"/>
    </location>
</feature>
<dbReference type="AlphaFoldDB" id="A0A4S8MD67"/>
<evidence type="ECO:0000256" key="1">
    <source>
        <dbReference type="SAM" id="MobiDB-lite"/>
    </source>
</evidence>
<sequence length="295" mass="33281">MLEQVVTTSITCAIGSVSSNSSALSFNTSSIAAWIPSAPSPSSITQDEGTSNNGSTALPALHSNSSEPSLLSTKEVLRILDDRGSDDCNASRPSRHPFSSSTLFYPQTVSYDGQEIFTYNDGFGEEIDPDRFTKRHKDGLVGGRMTDNAVDNGRQRIRIIKQVVKAVDERLWVASFSRSESWNGPEGLEDIINLRLGHNNNDNSWDAEEERSLVLLDRDFPAVGGGIKWEWEWWEVLIPVVIMEENEIWSCITLIKTRKEDKDDMRMDGGEEVEENKFDWWTWSVQRHFQWQSGT</sequence>
<name>A0A4S8MD67_DENBC</name>
<feature type="region of interest" description="Disordered" evidence="1">
    <location>
        <begin position="38"/>
        <end position="69"/>
    </location>
</feature>
<gene>
    <name evidence="2" type="ORF">K435DRAFT_794138</name>
</gene>
<dbReference type="EMBL" id="ML179103">
    <property type="protein sequence ID" value="THV00498.1"/>
    <property type="molecule type" value="Genomic_DNA"/>
</dbReference>
<evidence type="ECO:0000313" key="2">
    <source>
        <dbReference type="EMBL" id="THV00498.1"/>
    </source>
</evidence>
<protein>
    <submittedName>
        <fullName evidence="2">Uncharacterized protein</fullName>
    </submittedName>
</protein>
<organism evidence="2 3">
    <name type="scientific">Dendrothele bispora (strain CBS 962.96)</name>
    <dbReference type="NCBI Taxonomy" id="1314807"/>
    <lineage>
        <taxon>Eukaryota</taxon>
        <taxon>Fungi</taxon>
        <taxon>Dikarya</taxon>
        <taxon>Basidiomycota</taxon>
        <taxon>Agaricomycotina</taxon>
        <taxon>Agaricomycetes</taxon>
        <taxon>Agaricomycetidae</taxon>
        <taxon>Agaricales</taxon>
        <taxon>Agaricales incertae sedis</taxon>
        <taxon>Dendrothele</taxon>
    </lineage>
</organism>
<proteinExistence type="predicted"/>
<reference evidence="2 3" key="1">
    <citation type="journal article" date="2019" name="Nat. Ecol. Evol.">
        <title>Megaphylogeny resolves global patterns of mushroom evolution.</title>
        <authorList>
            <person name="Varga T."/>
            <person name="Krizsan K."/>
            <person name="Foldi C."/>
            <person name="Dima B."/>
            <person name="Sanchez-Garcia M."/>
            <person name="Sanchez-Ramirez S."/>
            <person name="Szollosi G.J."/>
            <person name="Szarkandi J.G."/>
            <person name="Papp V."/>
            <person name="Albert L."/>
            <person name="Andreopoulos W."/>
            <person name="Angelini C."/>
            <person name="Antonin V."/>
            <person name="Barry K.W."/>
            <person name="Bougher N.L."/>
            <person name="Buchanan P."/>
            <person name="Buyck B."/>
            <person name="Bense V."/>
            <person name="Catcheside P."/>
            <person name="Chovatia M."/>
            <person name="Cooper J."/>
            <person name="Damon W."/>
            <person name="Desjardin D."/>
            <person name="Finy P."/>
            <person name="Geml J."/>
            <person name="Haridas S."/>
            <person name="Hughes K."/>
            <person name="Justo A."/>
            <person name="Karasinski D."/>
            <person name="Kautmanova I."/>
            <person name="Kiss B."/>
            <person name="Kocsube S."/>
            <person name="Kotiranta H."/>
            <person name="LaButti K.M."/>
            <person name="Lechner B.E."/>
            <person name="Liimatainen K."/>
            <person name="Lipzen A."/>
            <person name="Lukacs Z."/>
            <person name="Mihaltcheva S."/>
            <person name="Morgado L.N."/>
            <person name="Niskanen T."/>
            <person name="Noordeloos M.E."/>
            <person name="Ohm R.A."/>
            <person name="Ortiz-Santana B."/>
            <person name="Ovrebo C."/>
            <person name="Racz N."/>
            <person name="Riley R."/>
            <person name="Savchenko A."/>
            <person name="Shiryaev A."/>
            <person name="Soop K."/>
            <person name="Spirin V."/>
            <person name="Szebenyi C."/>
            <person name="Tomsovsky M."/>
            <person name="Tulloss R.E."/>
            <person name="Uehling J."/>
            <person name="Grigoriev I.V."/>
            <person name="Vagvolgyi C."/>
            <person name="Papp T."/>
            <person name="Martin F.M."/>
            <person name="Miettinen O."/>
            <person name="Hibbett D.S."/>
            <person name="Nagy L.G."/>
        </authorList>
    </citation>
    <scope>NUCLEOTIDE SEQUENCE [LARGE SCALE GENOMIC DNA]</scope>
    <source>
        <strain evidence="2 3">CBS 962.96</strain>
    </source>
</reference>
<evidence type="ECO:0000313" key="3">
    <source>
        <dbReference type="Proteomes" id="UP000297245"/>
    </source>
</evidence>
<dbReference type="Proteomes" id="UP000297245">
    <property type="component" value="Unassembled WGS sequence"/>
</dbReference>
<keyword evidence="3" id="KW-1185">Reference proteome</keyword>
<accession>A0A4S8MD67</accession>